<keyword evidence="1 2" id="KW-0129">CBS domain</keyword>
<accession>A0ABP8EXW7</accession>
<reference evidence="5" key="1">
    <citation type="journal article" date="2019" name="Int. J. Syst. Evol. Microbiol.">
        <title>The Global Catalogue of Microorganisms (GCM) 10K type strain sequencing project: providing services to taxonomists for standard genome sequencing and annotation.</title>
        <authorList>
            <consortium name="The Broad Institute Genomics Platform"/>
            <consortium name="The Broad Institute Genome Sequencing Center for Infectious Disease"/>
            <person name="Wu L."/>
            <person name="Ma J."/>
        </authorList>
    </citation>
    <scope>NUCLEOTIDE SEQUENCE [LARGE SCALE GENOMIC DNA]</scope>
    <source>
        <strain evidence="5">JCM 17459</strain>
    </source>
</reference>
<comment type="caution">
    <text evidence="4">The sequence shown here is derived from an EMBL/GenBank/DDBJ whole genome shotgun (WGS) entry which is preliminary data.</text>
</comment>
<dbReference type="Proteomes" id="UP001499841">
    <property type="component" value="Unassembled WGS sequence"/>
</dbReference>
<protein>
    <submittedName>
        <fullName evidence="4">CBS domain-containing protein</fullName>
    </submittedName>
</protein>
<dbReference type="PROSITE" id="PS51371">
    <property type="entry name" value="CBS"/>
    <property type="match status" value="2"/>
</dbReference>
<dbReference type="Pfam" id="PF00571">
    <property type="entry name" value="CBS"/>
    <property type="match status" value="2"/>
</dbReference>
<dbReference type="SUPFAM" id="SSF54631">
    <property type="entry name" value="CBS-domain pair"/>
    <property type="match status" value="1"/>
</dbReference>
<proteinExistence type="predicted"/>
<sequence>MRRLRLCLTLVGNLADPERSIMPITVAETMTPNPTTVRADQTVREVAQLMDAQDIGNVVVVDGGRVVGIVTDRDIVVRVIAAGGGPDDEIRRACSTELVTASPDDPVDAVVQLMRDKAVRRVPVMRGDELVGIVSLGDVAMEHEPDSALAEISAEPPNE</sequence>
<evidence type="ECO:0000259" key="3">
    <source>
        <dbReference type="PROSITE" id="PS51371"/>
    </source>
</evidence>
<dbReference type="InterPro" id="IPR046342">
    <property type="entry name" value="CBS_dom_sf"/>
</dbReference>
<name>A0ABP8EXW7_9MICO</name>
<evidence type="ECO:0000313" key="5">
    <source>
        <dbReference type="Proteomes" id="UP001499841"/>
    </source>
</evidence>
<dbReference type="InterPro" id="IPR000644">
    <property type="entry name" value="CBS_dom"/>
</dbReference>
<feature type="domain" description="CBS" evidence="3">
    <location>
        <begin position="30"/>
        <end position="89"/>
    </location>
</feature>
<dbReference type="Gene3D" id="3.10.580.10">
    <property type="entry name" value="CBS-domain"/>
    <property type="match status" value="1"/>
</dbReference>
<keyword evidence="5" id="KW-1185">Reference proteome</keyword>
<organism evidence="4 5">
    <name type="scientific">Georgenia daeguensis</name>
    <dbReference type="NCBI Taxonomy" id="908355"/>
    <lineage>
        <taxon>Bacteria</taxon>
        <taxon>Bacillati</taxon>
        <taxon>Actinomycetota</taxon>
        <taxon>Actinomycetes</taxon>
        <taxon>Micrococcales</taxon>
        <taxon>Bogoriellaceae</taxon>
        <taxon>Georgenia</taxon>
    </lineage>
</organism>
<feature type="domain" description="CBS" evidence="3">
    <location>
        <begin position="94"/>
        <end position="151"/>
    </location>
</feature>
<dbReference type="InterPro" id="IPR051257">
    <property type="entry name" value="Diverse_CBS-Domain"/>
</dbReference>
<dbReference type="EMBL" id="BAABBA010000018">
    <property type="protein sequence ID" value="GAA4288848.1"/>
    <property type="molecule type" value="Genomic_DNA"/>
</dbReference>
<dbReference type="PANTHER" id="PTHR43080:SF2">
    <property type="entry name" value="CBS DOMAIN-CONTAINING PROTEIN"/>
    <property type="match status" value="1"/>
</dbReference>
<dbReference type="SMART" id="SM00116">
    <property type="entry name" value="CBS"/>
    <property type="match status" value="2"/>
</dbReference>
<gene>
    <name evidence="4" type="ORF">GCM10022262_32080</name>
</gene>
<evidence type="ECO:0000313" key="4">
    <source>
        <dbReference type="EMBL" id="GAA4288848.1"/>
    </source>
</evidence>
<evidence type="ECO:0000256" key="2">
    <source>
        <dbReference type="PROSITE-ProRule" id="PRU00703"/>
    </source>
</evidence>
<evidence type="ECO:0000256" key="1">
    <source>
        <dbReference type="ARBA" id="ARBA00023122"/>
    </source>
</evidence>
<dbReference type="PANTHER" id="PTHR43080">
    <property type="entry name" value="CBS DOMAIN-CONTAINING PROTEIN CBSX3, MITOCHONDRIAL"/>
    <property type="match status" value="1"/>
</dbReference>